<organism evidence="3 4">
    <name type="scientific">Caerostris extrusa</name>
    <name type="common">Bark spider</name>
    <name type="synonym">Caerostris bankana</name>
    <dbReference type="NCBI Taxonomy" id="172846"/>
    <lineage>
        <taxon>Eukaryota</taxon>
        <taxon>Metazoa</taxon>
        <taxon>Ecdysozoa</taxon>
        <taxon>Arthropoda</taxon>
        <taxon>Chelicerata</taxon>
        <taxon>Arachnida</taxon>
        <taxon>Araneae</taxon>
        <taxon>Araneomorphae</taxon>
        <taxon>Entelegynae</taxon>
        <taxon>Araneoidea</taxon>
        <taxon>Araneidae</taxon>
        <taxon>Caerostris</taxon>
    </lineage>
</organism>
<evidence type="ECO:0000313" key="3">
    <source>
        <dbReference type="EMBL" id="GIY16640.1"/>
    </source>
</evidence>
<dbReference type="Proteomes" id="UP001054945">
    <property type="component" value="Unassembled WGS sequence"/>
</dbReference>
<keyword evidence="4" id="KW-1185">Reference proteome</keyword>
<accession>A0AAV4R8S4</accession>
<protein>
    <submittedName>
        <fullName evidence="3">Uncharacterized protein</fullName>
    </submittedName>
</protein>
<sequence>MILRDLLGNGNQRYDDGLAQRRAVRQYELVARRLLSTEKSLRELQEENKVLREAHKNWRLELAKLKKLIPVEKSNGLPGPSRSPMSPAKSKSEFEQIITRTMFYSQFLTNLLSFHFRTQGSFSWKERSPGSSFCHLFFNSFFCQLLLLPLLLPPSPTPSATPSPTPSATPSPTPSATPSPTPSATPSPTPSATPSPSPSASPSPTPSASPSPTPSASPSPSPSASPSPSPSASPSPSPSASPSPSPSASPSPSPSASPFPSPSASPSPTPPASPSPIPSATPAAKACPCQEARSTRPDPEQGSVRGGCRGTAPRIPGCSPLQPCATPQQSPYGGVFELLVGHRTLGAAAAILVTAGRRTPPPPGPSKLPY</sequence>
<evidence type="ECO:0000256" key="2">
    <source>
        <dbReference type="SAM" id="MobiDB-lite"/>
    </source>
</evidence>
<gene>
    <name evidence="3" type="ORF">CEXT_644641</name>
</gene>
<feature type="region of interest" description="Disordered" evidence="2">
    <location>
        <begin position="156"/>
        <end position="322"/>
    </location>
</feature>
<dbReference type="EMBL" id="BPLR01007395">
    <property type="protein sequence ID" value="GIY16640.1"/>
    <property type="molecule type" value="Genomic_DNA"/>
</dbReference>
<keyword evidence="1" id="KW-0175">Coiled coil</keyword>
<comment type="caution">
    <text evidence="3">The sequence shown here is derived from an EMBL/GenBank/DDBJ whole genome shotgun (WGS) entry which is preliminary data.</text>
</comment>
<feature type="compositionally biased region" description="Pro residues" evidence="2">
    <location>
        <begin position="156"/>
        <end position="279"/>
    </location>
</feature>
<proteinExistence type="predicted"/>
<feature type="coiled-coil region" evidence="1">
    <location>
        <begin position="27"/>
        <end position="68"/>
    </location>
</feature>
<dbReference type="AlphaFoldDB" id="A0AAV4R8S4"/>
<evidence type="ECO:0000313" key="4">
    <source>
        <dbReference type="Proteomes" id="UP001054945"/>
    </source>
</evidence>
<dbReference type="PRINTS" id="PR01217">
    <property type="entry name" value="PRICHEXTENSN"/>
</dbReference>
<name>A0AAV4R8S4_CAEEX</name>
<reference evidence="3 4" key="1">
    <citation type="submission" date="2021-06" db="EMBL/GenBank/DDBJ databases">
        <title>Caerostris extrusa draft genome.</title>
        <authorList>
            <person name="Kono N."/>
            <person name="Arakawa K."/>
        </authorList>
    </citation>
    <scope>NUCLEOTIDE SEQUENCE [LARGE SCALE GENOMIC DNA]</scope>
</reference>
<evidence type="ECO:0000256" key="1">
    <source>
        <dbReference type="SAM" id="Coils"/>
    </source>
</evidence>